<feature type="transmembrane region" description="Helical" evidence="1">
    <location>
        <begin position="103"/>
        <end position="129"/>
    </location>
</feature>
<keyword evidence="1" id="KW-1133">Transmembrane helix</keyword>
<protein>
    <submittedName>
        <fullName evidence="2">Uncharacterized protein LOC106116271</fullName>
    </submittedName>
</protein>
<keyword evidence="1" id="KW-0472">Membrane</keyword>
<dbReference type="KEGG" id="pxu:106116271"/>
<accession>A0AAJ7E710</accession>
<dbReference type="RefSeq" id="XP_013165483.1">
    <property type="nucleotide sequence ID" value="XM_013310029.1"/>
</dbReference>
<organism evidence="2">
    <name type="scientific">Papilio xuthus</name>
    <name type="common">Asian swallowtail butterfly</name>
    <dbReference type="NCBI Taxonomy" id="66420"/>
    <lineage>
        <taxon>Eukaryota</taxon>
        <taxon>Metazoa</taxon>
        <taxon>Ecdysozoa</taxon>
        <taxon>Arthropoda</taxon>
        <taxon>Hexapoda</taxon>
        <taxon>Insecta</taxon>
        <taxon>Pterygota</taxon>
        <taxon>Neoptera</taxon>
        <taxon>Endopterygota</taxon>
        <taxon>Lepidoptera</taxon>
        <taxon>Glossata</taxon>
        <taxon>Ditrysia</taxon>
        <taxon>Papilionoidea</taxon>
        <taxon>Papilionidae</taxon>
        <taxon>Papilioninae</taxon>
        <taxon>Papilio</taxon>
    </lineage>
</organism>
<dbReference type="AlphaFoldDB" id="A0AAJ7E710"/>
<feature type="transmembrane region" description="Helical" evidence="1">
    <location>
        <begin position="73"/>
        <end position="97"/>
    </location>
</feature>
<feature type="transmembrane region" description="Helical" evidence="1">
    <location>
        <begin position="141"/>
        <end position="161"/>
    </location>
</feature>
<evidence type="ECO:0000256" key="1">
    <source>
        <dbReference type="SAM" id="Phobius"/>
    </source>
</evidence>
<dbReference type="Proteomes" id="UP000694872">
    <property type="component" value="Unplaced"/>
</dbReference>
<dbReference type="GeneID" id="106116271"/>
<feature type="transmembrane region" description="Helical" evidence="1">
    <location>
        <begin position="15"/>
        <end position="39"/>
    </location>
</feature>
<keyword evidence="1" id="KW-0812">Transmembrane</keyword>
<gene>
    <name evidence="2" type="primary">LOC106116271</name>
</gene>
<reference evidence="2" key="1">
    <citation type="submission" date="2025-08" db="UniProtKB">
        <authorList>
            <consortium name="RefSeq"/>
        </authorList>
    </citation>
    <scope>IDENTIFICATION</scope>
</reference>
<name>A0AAJ7E710_PAPXU</name>
<proteinExistence type="predicted"/>
<sequence length="181" mass="20455">MCETVPFFGNYCGFISLQLGLLFISIQSIVTGVLGLSIIEIQTNMDYTQAKNFTELLRSTGANHVLTNLDTSITYGFTLIFFVYIFLGVILLIATFWDNESLLLTFVWGTFLNVAFGYSILGGLAIVCIMEDTCLFSSMDWISASLVFILMVLFFTLWLYYGFVAHSYVEDKKNVTEENHN</sequence>
<evidence type="ECO:0000313" key="2">
    <source>
        <dbReference type="RefSeq" id="XP_013165483.1"/>
    </source>
</evidence>